<gene>
    <name evidence="2" type="ORF">AVEN_138469_1</name>
</gene>
<sequence>MSTKYTKSKKPNRKAKKTPKRKRKAASKTKKQRNRSPQMLQKNLTVNSILDLVGEFTFQEEQSHNDVEGVDAATKLFVILCLFYIGMAEMAKKKQKPSKAKK</sequence>
<name>A0A4Y2CD83_ARAVE</name>
<dbReference type="Proteomes" id="UP000499080">
    <property type="component" value="Unassembled WGS sequence"/>
</dbReference>
<accession>A0A4Y2CD83</accession>
<keyword evidence="3" id="KW-1185">Reference proteome</keyword>
<feature type="compositionally biased region" description="Basic residues" evidence="1">
    <location>
        <begin position="1"/>
        <end position="34"/>
    </location>
</feature>
<evidence type="ECO:0000313" key="2">
    <source>
        <dbReference type="EMBL" id="GBM02361.1"/>
    </source>
</evidence>
<dbReference type="EMBL" id="BGPR01000179">
    <property type="protein sequence ID" value="GBM02361.1"/>
    <property type="molecule type" value="Genomic_DNA"/>
</dbReference>
<dbReference type="AlphaFoldDB" id="A0A4Y2CD83"/>
<protein>
    <submittedName>
        <fullName evidence="2">Uncharacterized protein</fullName>
    </submittedName>
</protein>
<reference evidence="2 3" key="1">
    <citation type="journal article" date="2019" name="Sci. Rep.">
        <title>Orb-weaving spider Araneus ventricosus genome elucidates the spidroin gene catalogue.</title>
        <authorList>
            <person name="Kono N."/>
            <person name="Nakamura H."/>
            <person name="Ohtoshi R."/>
            <person name="Moran D.A.P."/>
            <person name="Shinohara A."/>
            <person name="Yoshida Y."/>
            <person name="Fujiwara M."/>
            <person name="Mori M."/>
            <person name="Tomita M."/>
            <person name="Arakawa K."/>
        </authorList>
    </citation>
    <scope>NUCLEOTIDE SEQUENCE [LARGE SCALE GENOMIC DNA]</scope>
</reference>
<feature type="region of interest" description="Disordered" evidence="1">
    <location>
        <begin position="1"/>
        <end position="41"/>
    </location>
</feature>
<evidence type="ECO:0000313" key="3">
    <source>
        <dbReference type="Proteomes" id="UP000499080"/>
    </source>
</evidence>
<comment type="caution">
    <text evidence="2">The sequence shown here is derived from an EMBL/GenBank/DDBJ whole genome shotgun (WGS) entry which is preliminary data.</text>
</comment>
<evidence type="ECO:0000256" key="1">
    <source>
        <dbReference type="SAM" id="MobiDB-lite"/>
    </source>
</evidence>
<organism evidence="2 3">
    <name type="scientific">Araneus ventricosus</name>
    <name type="common">Orbweaver spider</name>
    <name type="synonym">Epeira ventricosa</name>
    <dbReference type="NCBI Taxonomy" id="182803"/>
    <lineage>
        <taxon>Eukaryota</taxon>
        <taxon>Metazoa</taxon>
        <taxon>Ecdysozoa</taxon>
        <taxon>Arthropoda</taxon>
        <taxon>Chelicerata</taxon>
        <taxon>Arachnida</taxon>
        <taxon>Araneae</taxon>
        <taxon>Araneomorphae</taxon>
        <taxon>Entelegynae</taxon>
        <taxon>Araneoidea</taxon>
        <taxon>Araneidae</taxon>
        <taxon>Araneus</taxon>
    </lineage>
</organism>
<proteinExistence type="predicted"/>